<dbReference type="Proteomes" id="UP000554482">
    <property type="component" value="Unassembled WGS sequence"/>
</dbReference>
<name>A0A7J6WE56_THATH</name>
<dbReference type="AlphaFoldDB" id="A0A7J6WE56"/>
<accession>A0A7J6WE56</accession>
<dbReference type="EMBL" id="JABWDY010016946">
    <property type="protein sequence ID" value="KAF5195726.1"/>
    <property type="molecule type" value="Genomic_DNA"/>
</dbReference>
<keyword evidence="2" id="KW-1185">Reference proteome</keyword>
<evidence type="ECO:0000313" key="1">
    <source>
        <dbReference type="EMBL" id="KAF5195726.1"/>
    </source>
</evidence>
<protein>
    <submittedName>
        <fullName evidence="1">Uncharacterized protein</fullName>
    </submittedName>
</protein>
<evidence type="ECO:0000313" key="2">
    <source>
        <dbReference type="Proteomes" id="UP000554482"/>
    </source>
</evidence>
<organism evidence="1 2">
    <name type="scientific">Thalictrum thalictroides</name>
    <name type="common">Rue-anemone</name>
    <name type="synonym">Anemone thalictroides</name>
    <dbReference type="NCBI Taxonomy" id="46969"/>
    <lineage>
        <taxon>Eukaryota</taxon>
        <taxon>Viridiplantae</taxon>
        <taxon>Streptophyta</taxon>
        <taxon>Embryophyta</taxon>
        <taxon>Tracheophyta</taxon>
        <taxon>Spermatophyta</taxon>
        <taxon>Magnoliopsida</taxon>
        <taxon>Ranunculales</taxon>
        <taxon>Ranunculaceae</taxon>
        <taxon>Thalictroideae</taxon>
        <taxon>Thalictrum</taxon>
    </lineage>
</organism>
<gene>
    <name evidence="1" type="ORF">FRX31_014686</name>
</gene>
<reference evidence="1 2" key="1">
    <citation type="submission" date="2020-06" db="EMBL/GenBank/DDBJ databases">
        <title>Transcriptomic and genomic resources for Thalictrum thalictroides and T. hernandezii: Facilitating candidate gene discovery in an emerging model plant lineage.</title>
        <authorList>
            <person name="Arias T."/>
            <person name="Riano-Pachon D.M."/>
            <person name="Di Stilio V.S."/>
        </authorList>
    </citation>
    <scope>NUCLEOTIDE SEQUENCE [LARGE SCALE GENOMIC DNA]</scope>
    <source>
        <strain evidence="2">cv. WT478/WT964</strain>
        <tissue evidence="1">Leaves</tissue>
    </source>
</reference>
<proteinExistence type="predicted"/>
<sequence>MCKNNDFWEGFSVEVKKYGAVQTQLETQGTSEIEPEDDGEGCSIHKDKDVTYIDLEVDVHDLLRTWTTKDELEAMADESMPILSSTKLITQEREVER</sequence>
<comment type="caution">
    <text evidence="1">The sequence shown here is derived from an EMBL/GenBank/DDBJ whole genome shotgun (WGS) entry which is preliminary data.</text>
</comment>